<dbReference type="SUPFAM" id="SSF55785">
    <property type="entry name" value="PYP-like sensor domain (PAS domain)"/>
    <property type="match status" value="1"/>
</dbReference>
<keyword evidence="10" id="KW-1133">Transmembrane helix</keyword>
<evidence type="ECO:0000256" key="7">
    <source>
        <dbReference type="ARBA" id="ARBA00022741"/>
    </source>
</evidence>
<dbReference type="InterPro" id="IPR000700">
    <property type="entry name" value="PAS-assoc_C"/>
</dbReference>
<dbReference type="PANTHER" id="PTHR42878:SF7">
    <property type="entry name" value="SENSOR HISTIDINE KINASE GLRK"/>
    <property type="match status" value="1"/>
</dbReference>
<dbReference type="CDD" id="cd00130">
    <property type="entry name" value="PAS"/>
    <property type="match status" value="1"/>
</dbReference>
<dbReference type="SMART" id="SM00091">
    <property type="entry name" value="PAS"/>
    <property type="match status" value="1"/>
</dbReference>
<dbReference type="CDD" id="cd06225">
    <property type="entry name" value="HAMP"/>
    <property type="match status" value="1"/>
</dbReference>
<dbReference type="GO" id="GO:0030295">
    <property type="term" value="F:protein kinase activator activity"/>
    <property type="evidence" value="ECO:0007669"/>
    <property type="project" value="TreeGrafter"/>
</dbReference>
<feature type="domain" description="HAMP" evidence="16">
    <location>
        <begin position="186"/>
        <end position="238"/>
    </location>
</feature>
<keyword evidence="7" id="KW-0547">Nucleotide-binding</keyword>
<dbReference type="Pfam" id="PF13426">
    <property type="entry name" value="PAS_9"/>
    <property type="match status" value="1"/>
</dbReference>
<feature type="domain" description="Histidine kinase" evidence="13">
    <location>
        <begin position="366"/>
        <end position="585"/>
    </location>
</feature>
<dbReference type="Pfam" id="PF00512">
    <property type="entry name" value="HisKA"/>
    <property type="match status" value="1"/>
</dbReference>
<keyword evidence="5" id="KW-0808">Transferase</keyword>
<evidence type="ECO:0000256" key="9">
    <source>
        <dbReference type="ARBA" id="ARBA00022840"/>
    </source>
</evidence>
<dbReference type="EC" id="2.7.13.3" evidence="3"/>
<keyword evidence="12" id="KW-0472">Membrane</keyword>
<reference evidence="17 18" key="1">
    <citation type="submission" date="2020-08" db="EMBL/GenBank/DDBJ databases">
        <title>Acidobacteriota in marine sediments use diverse sulfur dissimilation pathways.</title>
        <authorList>
            <person name="Wasmund K."/>
        </authorList>
    </citation>
    <scope>NUCLEOTIDE SEQUENCE [LARGE SCALE GENOMIC DNA]</scope>
    <source>
        <strain evidence="17">MAG AM3-A</strain>
    </source>
</reference>
<evidence type="ECO:0000256" key="10">
    <source>
        <dbReference type="ARBA" id="ARBA00022989"/>
    </source>
</evidence>
<evidence type="ECO:0000256" key="6">
    <source>
        <dbReference type="ARBA" id="ARBA00022692"/>
    </source>
</evidence>
<dbReference type="SMART" id="SM00387">
    <property type="entry name" value="HATPase_c"/>
    <property type="match status" value="1"/>
</dbReference>
<dbReference type="InterPro" id="IPR000014">
    <property type="entry name" value="PAS"/>
</dbReference>
<evidence type="ECO:0000259" key="14">
    <source>
        <dbReference type="PROSITE" id="PS50112"/>
    </source>
</evidence>
<evidence type="ECO:0000313" key="18">
    <source>
        <dbReference type="Proteomes" id="UP000598633"/>
    </source>
</evidence>
<dbReference type="InterPro" id="IPR004358">
    <property type="entry name" value="Sig_transdc_His_kin-like_C"/>
</dbReference>
<evidence type="ECO:0000256" key="1">
    <source>
        <dbReference type="ARBA" id="ARBA00000085"/>
    </source>
</evidence>
<evidence type="ECO:0000259" key="16">
    <source>
        <dbReference type="PROSITE" id="PS50885"/>
    </source>
</evidence>
<evidence type="ECO:0000256" key="12">
    <source>
        <dbReference type="ARBA" id="ARBA00023136"/>
    </source>
</evidence>
<evidence type="ECO:0000256" key="4">
    <source>
        <dbReference type="ARBA" id="ARBA00022553"/>
    </source>
</evidence>
<sequence>MRLGLKGRLVVFVSAFIITFGVVLTALSVRAQNERLRHELEDRGKLLTTVIAANTTDALAMLEVRELRNIISEARDQENVLDAVAFDEEGRVLTDGTVVNPRRHMLISEAAFRHASGSKSLLVEFDADAMTVTKPLHLGGQVLGGVRLRYSLSGLAEDQASLARRTATVGAIFALLGVLAAALLAEAVTRPLNEVIQATRALSEGKPVPRLAVRTADEVGELAEAFNEMTRKLRDTTVSRDYLDRVLETMGECLVVTGPDGTITRVNSAVCNLSGVGEDELLGQNCRDLFRAPHGHVSLLDALGPDGSAQGLETELLARGGEAVPVMISVGAMEENVGRNRSYVVAAADISERLRHEQQKDEFVTMVHHEVRAPLTAVRGAIGLLEGGVAGELGERGQELVKIALRNSERMGRLVNDILASRKLDSGRMEFHFEKVEMMPLIEQAIDSTSAYAATHKVRFELQEGVPGAMVRVDPDRMMQVLTNVLSNAVRFSPIDDVVTVQASRSDRMLRVAVSDAGPGIPEDFRDHVFEAFARGEHEDWRHRSGTGLGMSISKGIIEELGGTITFETELGAGTTFLIDIPESV</sequence>
<keyword evidence="9" id="KW-0067">ATP-binding</keyword>
<dbReference type="GO" id="GO:0000155">
    <property type="term" value="F:phosphorelay sensor kinase activity"/>
    <property type="evidence" value="ECO:0007669"/>
    <property type="project" value="InterPro"/>
</dbReference>
<protein>
    <recommendedName>
        <fullName evidence="3">histidine kinase</fullName>
        <ecNumber evidence="3">2.7.13.3</ecNumber>
    </recommendedName>
</protein>
<keyword evidence="11" id="KW-0902">Two-component regulatory system</keyword>
<dbReference type="GO" id="GO:0005524">
    <property type="term" value="F:ATP binding"/>
    <property type="evidence" value="ECO:0007669"/>
    <property type="project" value="UniProtKB-KW"/>
</dbReference>
<dbReference type="Proteomes" id="UP000598633">
    <property type="component" value="Unassembled WGS sequence"/>
</dbReference>
<dbReference type="InterPro" id="IPR003661">
    <property type="entry name" value="HisK_dim/P_dom"/>
</dbReference>
<dbReference type="PROSITE" id="PS50113">
    <property type="entry name" value="PAC"/>
    <property type="match status" value="1"/>
</dbReference>
<dbReference type="SUPFAM" id="SSF158472">
    <property type="entry name" value="HAMP domain-like"/>
    <property type="match status" value="1"/>
</dbReference>
<organism evidence="17 18">
    <name type="scientific">Candidatus Sulfomarinibacter kjeldsenii</name>
    <dbReference type="NCBI Taxonomy" id="2885994"/>
    <lineage>
        <taxon>Bacteria</taxon>
        <taxon>Pseudomonadati</taxon>
        <taxon>Acidobacteriota</taxon>
        <taxon>Thermoanaerobaculia</taxon>
        <taxon>Thermoanaerobaculales</taxon>
        <taxon>Candidatus Sulfomarinibacteraceae</taxon>
        <taxon>Candidatus Sulfomarinibacter</taxon>
    </lineage>
</organism>
<keyword evidence="6" id="KW-0812">Transmembrane</keyword>
<evidence type="ECO:0000256" key="11">
    <source>
        <dbReference type="ARBA" id="ARBA00023012"/>
    </source>
</evidence>
<evidence type="ECO:0000259" key="13">
    <source>
        <dbReference type="PROSITE" id="PS50109"/>
    </source>
</evidence>
<dbReference type="SMART" id="SM00388">
    <property type="entry name" value="HisKA"/>
    <property type="match status" value="1"/>
</dbReference>
<comment type="catalytic activity">
    <reaction evidence="1">
        <text>ATP + protein L-histidine = ADP + protein N-phospho-L-histidine.</text>
        <dbReference type="EC" id="2.7.13.3"/>
    </reaction>
</comment>
<comment type="subcellular location">
    <subcellularLocation>
        <location evidence="2">Membrane</location>
        <topology evidence="2">Multi-pass membrane protein</topology>
    </subcellularLocation>
</comment>
<evidence type="ECO:0000256" key="2">
    <source>
        <dbReference type="ARBA" id="ARBA00004141"/>
    </source>
</evidence>
<dbReference type="Gene3D" id="3.30.565.10">
    <property type="entry name" value="Histidine kinase-like ATPase, C-terminal domain"/>
    <property type="match status" value="1"/>
</dbReference>
<dbReference type="InterPro" id="IPR050351">
    <property type="entry name" value="BphY/WalK/GraS-like"/>
</dbReference>
<dbReference type="PANTHER" id="PTHR42878">
    <property type="entry name" value="TWO-COMPONENT HISTIDINE KINASE"/>
    <property type="match status" value="1"/>
</dbReference>
<dbReference type="InterPro" id="IPR035965">
    <property type="entry name" value="PAS-like_dom_sf"/>
</dbReference>
<dbReference type="Gene3D" id="1.10.287.130">
    <property type="match status" value="1"/>
</dbReference>
<comment type="caution">
    <text evidence="17">The sequence shown here is derived from an EMBL/GenBank/DDBJ whole genome shotgun (WGS) entry which is preliminary data.</text>
</comment>
<dbReference type="InterPro" id="IPR005467">
    <property type="entry name" value="His_kinase_dom"/>
</dbReference>
<dbReference type="NCBIfam" id="TIGR00229">
    <property type="entry name" value="sensory_box"/>
    <property type="match status" value="1"/>
</dbReference>
<evidence type="ECO:0000256" key="8">
    <source>
        <dbReference type="ARBA" id="ARBA00022777"/>
    </source>
</evidence>
<evidence type="ECO:0000313" key="17">
    <source>
        <dbReference type="EMBL" id="MBD3870926.1"/>
    </source>
</evidence>
<dbReference type="SMART" id="SM00304">
    <property type="entry name" value="HAMP"/>
    <property type="match status" value="1"/>
</dbReference>
<accession>A0A8J6Y0Y4</accession>
<dbReference type="AlphaFoldDB" id="A0A8J6Y0Y4"/>
<dbReference type="PROSITE" id="PS50109">
    <property type="entry name" value="HIS_KIN"/>
    <property type="match status" value="1"/>
</dbReference>
<dbReference type="Pfam" id="PF00672">
    <property type="entry name" value="HAMP"/>
    <property type="match status" value="1"/>
</dbReference>
<dbReference type="InterPro" id="IPR003660">
    <property type="entry name" value="HAMP_dom"/>
</dbReference>
<dbReference type="InterPro" id="IPR036890">
    <property type="entry name" value="HATPase_C_sf"/>
</dbReference>
<dbReference type="CDD" id="cd00082">
    <property type="entry name" value="HisKA"/>
    <property type="match status" value="1"/>
</dbReference>
<dbReference type="Gene3D" id="6.10.340.10">
    <property type="match status" value="1"/>
</dbReference>
<proteinExistence type="predicted"/>
<dbReference type="InterPro" id="IPR003594">
    <property type="entry name" value="HATPase_dom"/>
</dbReference>
<dbReference type="EMBL" id="JACXWA010000105">
    <property type="protein sequence ID" value="MBD3870926.1"/>
    <property type="molecule type" value="Genomic_DNA"/>
</dbReference>
<dbReference type="Gene3D" id="3.30.450.20">
    <property type="entry name" value="PAS domain"/>
    <property type="match status" value="1"/>
</dbReference>
<dbReference type="PRINTS" id="PR00344">
    <property type="entry name" value="BCTRLSENSOR"/>
</dbReference>
<evidence type="ECO:0000256" key="5">
    <source>
        <dbReference type="ARBA" id="ARBA00022679"/>
    </source>
</evidence>
<dbReference type="FunFam" id="3.30.565.10:FF:000006">
    <property type="entry name" value="Sensor histidine kinase WalK"/>
    <property type="match status" value="1"/>
</dbReference>
<dbReference type="GO" id="GO:0000156">
    <property type="term" value="F:phosphorelay response regulator activity"/>
    <property type="evidence" value="ECO:0007669"/>
    <property type="project" value="TreeGrafter"/>
</dbReference>
<dbReference type="GO" id="GO:0007234">
    <property type="term" value="P:osmosensory signaling via phosphorelay pathway"/>
    <property type="evidence" value="ECO:0007669"/>
    <property type="project" value="TreeGrafter"/>
</dbReference>
<dbReference type="InterPro" id="IPR036097">
    <property type="entry name" value="HisK_dim/P_sf"/>
</dbReference>
<dbReference type="GO" id="GO:0016020">
    <property type="term" value="C:membrane"/>
    <property type="evidence" value="ECO:0007669"/>
    <property type="project" value="UniProtKB-SubCell"/>
</dbReference>
<dbReference type="SUPFAM" id="SSF55874">
    <property type="entry name" value="ATPase domain of HSP90 chaperone/DNA topoisomerase II/histidine kinase"/>
    <property type="match status" value="1"/>
</dbReference>
<dbReference type="PROSITE" id="PS50112">
    <property type="entry name" value="PAS"/>
    <property type="match status" value="1"/>
</dbReference>
<dbReference type="PROSITE" id="PS50885">
    <property type="entry name" value="HAMP"/>
    <property type="match status" value="1"/>
</dbReference>
<dbReference type="SUPFAM" id="SSF47384">
    <property type="entry name" value="Homodimeric domain of signal transducing histidine kinase"/>
    <property type="match status" value="1"/>
</dbReference>
<keyword evidence="8" id="KW-0418">Kinase</keyword>
<keyword evidence="4" id="KW-0597">Phosphoprotein</keyword>
<evidence type="ECO:0000256" key="3">
    <source>
        <dbReference type="ARBA" id="ARBA00012438"/>
    </source>
</evidence>
<dbReference type="Pfam" id="PF02518">
    <property type="entry name" value="HATPase_c"/>
    <property type="match status" value="1"/>
</dbReference>
<evidence type="ECO:0000259" key="15">
    <source>
        <dbReference type="PROSITE" id="PS50113"/>
    </source>
</evidence>
<feature type="domain" description="PAS" evidence="14">
    <location>
        <begin position="239"/>
        <end position="306"/>
    </location>
</feature>
<gene>
    <name evidence="17" type="ORF">IFJ97_06150</name>
</gene>
<name>A0A8J6Y0Y4_9BACT</name>
<feature type="domain" description="PAC" evidence="15">
    <location>
        <begin position="310"/>
        <end position="362"/>
    </location>
</feature>